<accession>A0AAV9JQB9</accession>
<name>A0AAV9JQB9_9PEZI</name>
<sequence>MKLSELIEGDFFSHYIKSGNILMLSQGRPGIDHVFSLCDGNLRLEVDKPTYERMGLQGKAMPNEGRKHVKARYAIEVNLRLPSVVRGHKGFERIVWAFKNVLNHSVTWLFCDLQSPIDGTGPIAAHHPIMRNVEPEVEQIQDAIIPRFPETLESNGHTDATDLLEWLSLVTTLSPRIQSHDPIDKYLSRYSVPDLSDTPALGTTPATQTLARFRWHGFIPGTFVSTILLAALKASANDWFAVSATSFSGEGYTILKTDDRTLIWEYMD</sequence>
<dbReference type="AlphaFoldDB" id="A0AAV9JQB9"/>
<dbReference type="Pfam" id="PF08584">
    <property type="entry name" value="Ribonuc_P_40"/>
    <property type="match status" value="1"/>
</dbReference>
<evidence type="ECO:0000313" key="2">
    <source>
        <dbReference type="Proteomes" id="UP001324427"/>
    </source>
</evidence>
<dbReference type="GO" id="GO:0030681">
    <property type="term" value="C:multimeric ribonuclease P complex"/>
    <property type="evidence" value="ECO:0007669"/>
    <property type="project" value="TreeGrafter"/>
</dbReference>
<keyword evidence="2" id="KW-1185">Reference proteome</keyword>
<dbReference type="GO" id="GO:0001682">
    <property type="term" value="P:tRNA 5'-leader removal"/>
    <property type="evidence" value="ECO:0007669"/>
    <property type="project" value="InterPro"/>
</dbReference>
<dbReference type="GO" id="GO:0000171">
    <property type="term" value="F:ribonuclease MRP activity"/>
    <property type="evidence" value="ECO:0007669"/>
    <property type="project" value="TreeGrafter"/>
</dbReference>
<dbReference type="EMBL" id="JAVFHQ010000011">
    <property type="protein sequence ID" value="KAK4547394.1"/>
    <property type="molecule type" value="Genomic_DNA"/>
</dbReference>
<dbReference type="GO" id="GO:0004526">
    <property type="term" value="F:ribonuclease P activity"/>
    <property type="evidence" value="ECO:0007669"/>
    <property type="project" value="TreeGrafter"/>
</dbReference>
<proteinExistence type="predicted"/>
<comment type="caution">
    <text evidence="1">The sequence shown here is derived from an EMBL/GenBank/DDBJ whole genome shotgun (WGS) entry which is preliminary data.</text>
</comment>
<dbReference type="PANTHER" id="PTHR15396">
    <property type="entry name" value="RIBONUCLEASE P PROTEIN SUBUNIT P40"/>
    <property type="match status" value="1"/>
</dbReference>
<protein>
    <submittedName>
        <fullName evidence="1">Uncharacterized protein</fullName>
    </submittedName>
</protein>
<reference evidence="1 2" key="1">
    <citation type="submission" date="2021-11" db="EMBL/GenBank/DDBJ databases">
        <title>Black yeast isolated from Biological Soil Crust.</title>
        <authorList>
            <person name="Kurbessoian T."/>
        </authorList>
    </citation>
    <scope>NUCLEOTIDE SEQUENCE [LARGE SCALE GENOMIC DNA]</scope>
    <source>
        <strain evidence="1 2">CCFEE 5522</strain>
    </source>
</reference>
<organism evidence="1 2">
    <name type="scientific">Oleoguttula mirabilis</name>
    <dbReference type="NCBI Taxonomy" id="1507867"/>
    <lineage>
        <taxon>Eukaryota</taxon>
        <taxon>Fungi</taxon>
        <taxon>Dikarya</taxon>
        <taxon>Ascomycota</taxon>
        <taxon>Pezizomycotina</taxon>
        <taxon>Dothideomycetes</taxon>
        <taxon>Dothideomycetidae</taxon>
        <taxon>Mycosphaerellales</taxon>
        <taxon>Teratosphaeriaceae</taxon>
        <taxon>Oleoguttula</taxon>
    </lineage>
</organism>
<evidence type="ECO:0000313" key="1">
    <source>
        <dbReference type="EMBL" id="KAK4547394.1"/>
    </source>
</evidence>
<dbReference type="Proteomes" id="UP001324427">
    <property type="component" value="Unassembled WGS sequence"/>
</dbReference>
<dbReference type="InterPro" id="IPR013893">
    <property type="entry name" value="RNase_P_Rpp40"/>
</dbReference>
<gene>
    <name evidence="1" type="ORF">LTR36_001050</name>
</gene>
<dbReference type="GO" id="GO:0000447">
    <property type="term" value="P:endonucleolytic cleavage in ITS1 to separate SSU-rRNA from 5.8S rRNA and LSU-rRNA from tricistronic rRNA transcript (SSU-rRNA, 5.8S rRNA, LSU-rRNA)"/>
    <property type="evidence" value="ECO:0007669"/>
    <property type="project" value="TreeGrafter"/>
</dbReference>
<dbReference type="GO" id="GO:0000172">
    <property type="term" value="C:ribonuclease MRP complex"/>
    <property type="evidence" value="ECO:0007669"/>
    <property type="project" value="TreeGrafter"/>
</dbReference>
<dbReference type="PANTHER" id="PTHR15396:SF1">
    <property type="entry name" value="RIBONUCLEASE P PROTEIN SUBUNIT P40"/>
    <property type="match status" value="1"/>
</dbReference>